<feature type="repeat" description="PPR" evidence="3">
    <location>
        <begin position="226"/>
        <end position="260"/>
    </location>
</feature>
<feature type="repeat" description="PPR" evidence="3">
    <location>
        <begin position="331"/>
        <end position="365"/>
    </location>
</feature>
<feature type="repeat" description="PPR" evidence="3">
    <location>
        <begin position="191"/>
        <end position="225"/>
    </location>
</feature>
<accession>A0A200PRJ8</accession>
<comment type="similarity">
    <text evidence="1">Belongs to the PPR family. P subfamily.</text>
</comment>
<feature type="repeat" description="PPR" evidence="3">
    <location>
        <begin position="261"/>
        <end position="295"/>
    </location>
</feature>
<dbReference type="Pfam" id="PF12854">
    <property type="entry name" value="PPR_1"/>
    <property type="match status" value="1"/>
</dbReference>
<comment type="caution">
    <text evidence="4">The sequence shown here is derived from an EMBL/GenBank/DDBJ whole genome shotgun (WGS) entry which is preliminary data.</text>
</comment>
<dbReference type="Gene3D" id="1.25.40.10">
    <property type="entry name" value="Tetratricopeptide repeat domain"/>
    <property type="match status" value="2"/>
</dbReference>
<organism evidence="4 5">
    <name type="scientific">Macleaya cordata</name>
    <name type="common">Five-seeded plume-poppy</name>
    <name type="synonym">Bocconia cordata</name>
    <dbReference type="NCBI Taxonomy" id="56857"/>
    <lineage>
        <taxon>Eukaryota</taxon>
        <taxon>Viridiplantae</taxon>
        <taxon>Streptophyta</taxon>
        <taxon>Embryophyta</taxon>
        <taxon>Tracheophyta</taxon>
        <taxon>Spermatophyta</taxon>
        <taxon>Magnoliopsida</taxon>
        <taxon>Ranunculales</taxon>
        <taxon>Papaveraceae</taxon>
        <taxon>Papaveroideae</taxon>
        <taxon>Macleaya</taxon>
    </lineage>
</organism>
<evidence type="ECO:0000256" key="2">
    <source>
        <dbReference type="ARBA" id="ARBA00022737"/>
    </source>
</evidence>
<name>A0A200PRJ8_MACCD</name>
<dbReference type="FunCoup" id="A0A200PRJ8">
    <property type="interactions" value="27"/>
</dbReference>
<evidence type="ECO:0000256" key="3">
    <source>
        <dbReference type="PROSITE-ProRule" id="PRU00708"/>
    </source>
</evidence>
<dbReference type="AlphaFoldDB" id="A0A200PRJ8"/>
<reference evidence="4 5" key="1">
    <citation type="journal article" date="2017" name="Mol. Plant">
        <title>The Genome of Medicinal Plant Macleaya cordata Provides New Insights into Benzylisoquinoline Alkaloids Metabolism.</title>
        <authorList>
            <person name="Liu X."/>
            <person name="Liu Y."/>
            <person name="Huang P."/>
            <person name="Ma Y."/>
            <person name="Qing Z."/>
            <person name="Tang Q."/>
            <person name="Cao H."/>
            <person name="Cheng P."/>
            <person name="Zheng Y."/>
            <person name="Yuan Z."/>
            <person name="Zhou Y."/>
            <person name="Liu J."/>
            <person name="Tang Z."/>
            <person name="Zhuo Y."/>
            <person name="Zhang Y."/>
            <person name="Yu L."/>
            <person name="Huang J."/>
            <person name="Yang P."/>
            <person name="Peng Q."/>
            <person name="Zhang J."/>
            <person name="Jiang W."/>
            <person name="Zhang Z."/>
            <person name="Lin K."/>
            <person name="Ro D.K."/>
            <person name="Chen X."/>
            <person name="Xiong X."/>
            <person name="Shang Y."/>
            <person name="Huang S."/>
            <person name="Zeng J."/>
        </authorList>
    </citation>
    <scope>NUCLEOTIDE SEQUENCE [LARGE SCALE GENOMIC DNA]</scope>
    <source>
        <strain evidence="5">cv. BLH2017</strain>
        <tissue evidence="4">Root</tissue>
    </source>
</reference>
<evidence type="ECO:0000313" key="4">
    <source>
        <dbReference type="EMBL" id="OVA00844.1"/>
    </source>
</evidence>
<keyword evidence="5" id="KW-1185">Reference proteome</keyword>
<dbReference type="InParanoid" id="A0A200PRJ8"/>
<dbReference type="Pfam" id="PF01535">
    <property type="entry name" value="PPR"/>
    <property type="match status" value="1"/>
</dbReference>
<protein>
    <submittedName>
        <fullName evidence="4">Pentatricopeptide repeat</fullName>
    </submittedName>
</protein>
<sequence length="383" mass="43723">MMHQAIIHSPLLLDKKNDSTIIIILTRSNSTTVTSSDPLQKLNHKNWLAPNEVLKIFKTLRDPDSVINVLERVSQRKDYKPNETLYTLVIQKLCQSKKFYAIPEILKRIKTEKKYHCKLSDEFFYFVIKIYGNVAGYIDEAIKTLFSMPDYNCWPSIKTFNYVLNMLIAAKQYEIVHEVYLGAPKLGLVIDTCSLNILIKGLCENDKLNEAFELLNEYPKQGCMPNAKTYSTLMHCLCSNGRVDEAFQLLDRMEMEGCDPDTITFNVLISGLGKQGRVDEGIELLDRMKIKGCYPNSGSYQAVLYGILDSKKFVDAKCFMDRMILEGGFPSFLSYKLVIDGLCKENRLEDLDLVLDQMVHRGFVPKMGMWKKIVQSVLGGGKN</sequence>
<dbReference type="InterPro" id="IPR011990">
    <property type="entry name" value="TPR-like_helical_dom_sf"/>
</dbReference>
<keyword evidence="2" id="KW-0677">Repeat</keyword>
<dbReference type="NCBIfam" id="TIGR00756">
    <property type="entry name" value="PPR"/>
    <property type="match status" value="4"/>
</dbReference>
<dbReference type="PROSITE" id="PS51375">
    <property type="entry name" value="PPR"/>
    <property type="match status" value="4"/>
</dbReference>
<dbReference type="InterPro" id="IPR002885">
    <property type="entry name" value="PPR_rpt"/>
</dbReference>
<dbReference type="Pfam" id="PF13041">
    <property type="entry name" value="PPR_2"/>
    <property type="match status" value="1"/>
</dbReference>
<dbReference type="Proteomes" id="UP000195402">
    <property type="component" value="Unassembled WGS sequence"/>
</dbReference>
<proteinExistence type="inferred from homology"/>
<dbReference type="OrthoDB" id="185373at2759"/>
<dbReference type="PANTHER" id="PTHR47941">
    <property type="entry name" value="PENTATRICOPEPTIDE REPEAT-CONTAINING PROTEIN 3, MITOCHONDRIAL"/>
    <property type="match status" value="1"/>
</dbReference>
<gene>
    <name evidence="4" type="ORF">BVC80_1075g15</name>
</gene>
<dbReference type="OMA" id="QGFVPKM"/>
<dbReference type="EMBL" id="MVGT01004286">
    <property type="protein sequence ID" value="OVA00844.1"/>
    <property type="molecule type" value="Genomic_DNA"/>
</dbReference>
<evidence type="ECO:0000313" key="5">
    <source>
        <dbReference type="Proteomes" id="UP000195402"/>
    </source>
</evidence>
<evidence type="ECO:0000256" key="1">
    <source>
        <dbReference type="ARBA" id="ARBA00007626"/>
    </source>
</evidence>